<comment type="caution">
    <text evidence="1">The sequence shown here is derived from an EMBL/GenBank/DDBJ whole genome shotgun (WGS) entry which is preliminary data.</text>
</comment>
<sequence length="130" mass="14687">MDWKVKRYLHEWADIAHTFDIATGFFEIGALLVLDGQWQKLEKLRILMGNVVSMRTKKALVAGIEAAKKTLDTSIENEKEENDFLIGVPAIVEAIRSKQIQCRIYTKEKFHAKAYITHAKQAVVGSSALV</sequence>
<proteinExistence type="predicted"/>
<accession>X1W202</accession>
<reference evidence="1" key="1">
    <citation type="journal article" date="2014" name="Front. Microbiol.">
        <title>High frequency of phylogenetically diverse reductive dehalogenase-homologous genes in deep subseafloor sedimentary metagenomes.</title>
        <authorList>
            <person name="Kawai M."/>
            <person name="Futagami T."/>
            <person name="Toyoda A."/>
            <person name="Takaki Y."/>
            <person name="Nishi S."/>
            <person name="Hori S."/>
            <person name="Arai W."/>
            <person name="Tsubouchi T."/>
            <person name="Morono Y."/>
            <person name="Uchiyama I."/>
            <person name="Ito T."/>
            <person name="Fujiyama A."/>
            <person name="Inagaki F."/>
            <person name="Takami H."/>
        </authorList>
    </citation>
    <scope>NUCLEOTIDE SEQUENCE</scope>
    <source>
        <strain evidence="1">Expedition CK06-06</strain>
    </source>
</reference>
<dbReference type="EMBL" id="BARW01037123">
    <property type="protein sequence ID" value="GAJ22850.1"/>
    <property type="molecule type" value="Genomic_DNA"/>
</dbReference>
<dbReference type="AlphaFoldDB" id="X1W202"/>
<dbReference type="Gene3D" id="3.30.870.10">
    <property type="entry name" value="Endonuclease Chain A"/>
    <property type="match status" value="1"/>
</dbReference>
<evidence type="ECO:0000313" key="1">
    <source>
        <dbReference type="EMBL" id="GAJ22850.1"/>
    </source>
</evidence>
<feature type="non-terminal residue" evidence="1">
    <location>
        <position position="130"/>
    </location>
</feature>
<protein>
    <submittedName>
        <fullName evidence="1">Uncharacterized protein</fullName>
    </submittedName>
</protein>
<name>X1W202_9ZZZZ</name>
<gene>
    <name evidence="1" type="ORF">S12H4_57407</name>
</gene>
<organism evidence="1">
    <name type="scientific">marine sediment metagenome</name>
    <dbReference type="NCBI Taxonomy" id="412755"/>
    <lineage>
        <taxon>unclassified sequences</taxon>
        <taxon>metagenomes</taxon>
        <taxon>ecological metagenomes</taxon>
    </lineage>
</organism>